<name>A0ABT2NG81_9CYAN</name>
<sequence length="221" mass="25464">MTQWLPNRLTTTLPDYGRVPTRLAVKRHFEVENRPQKEQYYTSMTINFKTEEVYQKNLVFLNLFFLLNTLPPEVLEMAISQLSQLVQDYVGGPVTPPSLTQVTQKSSTSWPVVTVSTGFKVKQPAQVSDRETFERLKLEWKEATEMLSSITKKIKHPAYQEIIGMGDKVLPWILEELQKEPSHWFSALSAITKVDPVTADDNFEQAVEAWLNWGRSQGYIQ</sequence>
<accession>A0ABT2NG81</accession>
<comment type="caution">
    <text evidence="1">The sequence shown here is derived from an EMBL/GenBank/DDBJ whole genome shotgun (WGS) entry which is preliminary data.</text>
</comment>
<dbReference type="EMBL" id="JAMXFA010000043">
    <property type="protein sequence ID" value="MCT7980745.1"/>
    <property type="molecule type" value="Genomic_DNA"/>
</dbReference>
<evidence type="ECO:0000313" key="2">
    <source>
        <dbReference type="Proteomes" id="UP001525961"/>
    </source>
</evidence>
<keyword evidence="2" id="KW-1185">Reference proteome</keyword>
<reference evidence="1 2" key="1">
    <citation type="journal article" date="2022" name="Front. Microbiol.">
        <title>High genomic differentiation and limited gene flow indicate recent cryptic speciation within the genus Laspinema (cyanobacteria).</title>
        <authorList>
            <person name="Stanojkovic A."/>
            <person name="Skoupy S."/>
            <person name="Skaloud P."/>
            <person name="Dvorak P."/>
        </authorList>
    </citation>
    <scope>NUCLEOTIDE SEQUENCE [LARGE SCALE GENOMIC DNA]</scope>
    <source>
        <strain evidence="1 2">D3b</strain>
    </source>
</reference>
<gene>
    <name evidence="1" type="ORF">NG792_23750</name>
</gene>
<evidence type="ECO:0000313" key="1">
    <source>
        <dbReference type="EMBL" id="MCT7980745.1"/>
    </source>
</evidence>
<organism evidence="1 2">
    <name type="scientific">Laspinema olomoucense D3b</name>
    <dbReference type="NCBI Taxonomy" id="2953688"/>
    <lineage>
        <taxon>Bacteria</taxon>
        <taxon>Bacillati</taxon>
        <taxon>Cyanobacteriota</taxon>
        <taxon>Cyanophyceae</taxon>
        <taxon>Oscillatoriophycideae</taxon>
        <taxon>Oscillatoriales</taxon>
        <taxon>Laspinemataceae</taxon>
        <taxon>Laspinema</taxon>
        <taxon>Laspinema olomoucense</taxon>
    </lineage>
</organism>
<protein>
    <submittedName>
        <fullName evidence="1">Uncharacterized protein</fullName>
    </submittedName>
</protein>
<dbReference type="Proteomes" id="UP001525961">
    <property type="component" value="Unassembled WGS sequence"/>
</dbReference>
<dbReference type="RefSeq" id="WP_261237061.1">
    <property type="nucleotide sequence ID" value="NZ_JAMXFA010000043.1"/>
</dbReference>
<proteinExistence type="predicted"/>